<evidence type="ECO:0000313" key="6">
    <source>
        <dbReference type="Proteomes" id="UP000321793"/>
    </source>
</evidence>
<sequence>MGKHSERRPPLRLPNRGGRGAPDGAPDGPGARVPAPAGTAPVGVEDRADGAVVEVRGVGVTYGDVTALRGVSLSARPGQFVAVTGHSGAGKTTLINAIAGIVPLAAGEVDLGEGPSAKRDPRAVAIIPQGNGLASVLTAYENVLAPLRARGHSPEDAAQRATAALAAVGLGESGTHLIEELSGGQQQRAAVARGLAIGATVLLADEPTSELDHDNRERVLDLMRAQADAGAIVIMATHDPEAAARADSVIELDDGEVVGA</sequence>
<comment type="caution">
    <text evidence="5">The sequence shown here is derived from an EMBL/GenBank/DDBJ whole genome shotgun (WGS) entry which is preliminary data.</text>
</comment>
<reference evidence="5 6" key="1">
    <citation type="submission" date="2019-07" db="EMBL/GenBank/DDBJ databases">
        <title>Whole genome shotgun sequence of Knoellia locipacati NBRC 109775.</title>
        <authorList>
            <person name="Hosoyama A."/>
            <person name="Uohara A."/>
            <person name="Ohji S."/>
            <person name="Ichikawa N."/>
        </authorList>
    </citation>
    <scope>NUCLEOTIDE SEQUENCE [LARGE SCALE GENOMIC DNA]</scope>
    <source>
        <strain evidence="5 6">NBRC 109775</strain>
    </source>
</reference>
<keyword evidence="2 5" id="KW-0067">ATP-binding</keyword>
<dbReference type="Pfam" id="PF00005">
    <property type="entry name" value="ABC_tran"/>
    <property type="match status" value="1"/>
</dbReference>
<dbReference type="EMBL" id="BKBA01000016">
    <property type="protein sequence ID" value="GEQ15327.1"/>
    <property type="molecule type" value="Genomic_DNA"/>
</dbReference>
<dbReference type="PANTHER" id="PTHR24220">
    <property type="entry name" value="IMPORT ATP-BINDING PROTEIN"/>
    <property type="match status" value="1"/>
</dbReference>
<keyword evidence="1" id="KW-0547">Nucleotide-binding</keyword>
<proteinExistence type="predicted"/>
<dbReference type="InterPro" id="IPR027417">
    <property type="entry name" value="P-loop_NTPase"/>
</dbReference>
<evidence type="ECO:0000259" key="4">
    <source>
        <dbReference type="PROSITE" id="PS50893"/>
    </source>
</evidence>
<dbReference type="InterPro" id="IPR015854">
    <property type="entry name" value="ABC_transpr_LolD-like"/>
</dbReference>
<dbReference type="GO" id="GO:0005524">
    <property type="term" value="F:ATP binding"/>
    <property type="evidence" value="ECO:0007669"/>
    <property type="project" value="UniProtKB-KW"/>
</dbReference>
<dbReference type="GO" id="GO:0016887">
    <property type="term" value="F:ATP hydrolysis activity"/>
    <property type="evidence" value="ECO:0007669"/>
    <property type="project" value="InterPro"/>
</dbReference>
<dbReference type="AlphaFoldDB" id="A0A512T523"/>
<feature type="region of interest" description="Disordered" evidence="3">
    <location>
        <begin position="1"/>
        <end position="43"/>
    </location>
</feature>
<dbReference type="Gene3D" id="3.40.50.300">
    <property type="entry name" value="P-loop containing nucleotide triphosphate hydrolases"/>
    <property type="match status" value="1"/>
</dbReference>
<dbReference type="GO" id="GO:0005886">
    <property type="term" value="C:plasma membrane"/>
    <property type="evidence" value="ECO:0007669"/>
    <property type="project" value="TreeGrafter"/>
</dbReference>
<dbReference type="Proteomes" id="UP000321793">
    <property type="component" value="Unassembled WGS sequence"/>
</dbReference>
<evidence type="ECO:0000256" key="2">
    <source>
        <dbReference type="ARBA" id="ARBA00022840"/>
    </source>
</evidence>
<dbReference type="InterPro" id="IPR003439">
    <property type="entry name" value="ABC_transporter-like_ATP-bd"/>
</dbReference>
<protein>
    <submittedName>
        <fullName evidence="5">Macrolide ABC transporter ATP-binding protein</fullName>
    </submittedName>
</protein>
<dbReference type="SUPFAM" id="SSF52540">
    <property type="entry name" value="P-loop containing nucleoside triphosphate hydrolases"/>
    <property type="match status" value="1"/>
</dbReference>
<evidence type="ECO:0000256" key="1">
    <source>
        <dbReference type="ARBA" id="ARBA00022741"/>
    </source>
</evidence>
<accession>A0A512T523</accession>
<gene>
    <name evidence="5" type="ORF">KLO01_33740</name>
</gene>
<dbReference type="OrthoDB" id="3176024at2"/>
<dbReference type="GO" id="GO:0022857">
    <property type="term" value="F:transmembrane transporter activity"/>
    <property type="evidence" value="ECO:0007669"/>
    <property type="project" value="TreeGrafter"/>
</dbReference>
<dbReference type="RefSeq" id="WP_147067317.1">
    <property type="nucleotide sequence ID" value="NZ_BAABDN010000003.1"/>
</dbReference>
<dbReference type="SMART" id="SM00382">
    <property type="entry name" value="AAA"/>
    <property type="match status" value="1"/>
</dbReference>
<evidence type="ECO:0000313" key="5">
    <source>
        <dbReference type="EMBL" id="GEQ15327.1"/>
    </source>
</evidence>
<dbReference type="InterPro" id="IPR003593">
    <property type="entry name" value="AAA+_ATPase"/>
</dbReference>
<keyword evidence="6" id="KW-1185">Reference proteome</keyword>
<dbReference type="PROSITE" id="PS50893">
    <property type="entry name" value="ABC_TRANSPORTER_2"/>
    <property type="match status" value="1"/>
</dbReference>
<name>A0A512T523_9MICO</name>
<feature type="compositionally biased region" description="Low complexity" evidence="3">
    <location>
        <begin position="22"/>
        <end position="43"/>
    </location>
</feature>
<evidence type="ECO:0000256" key="3">
    <source>
        <dbReference type="SAM" id="MobiDB-lite"/>
    </source>
</evidence>
<dbReference type="PROSITE" id="PS00211">
    <property type="entry name" value="ABC_TRANSPORTER_1"/>
    <property type="match status" value="1"/>
</dbReference>
<organism evidence="5 6">
    <name type="scientific">Knoellia locipacati</name>
    <dbReference type="NCBI Taxonomy" id="882824"/>
    <lineage>
        <taxon>Bacteria</taxon>
        <taxon>Bacillati</taxon>
        <taxon>Actinomycetota</taxon>
        <taxon>Actinomycetes</taxon>
        <taxon>Micrococcales</taxon>
        <taxon>Intrasporangiaceae</taxon>
        <taxon>Knoellia</taxon>
    </lineage>
</organism>
<dbReference type="InterPro" id="IPR017871">
    <property type="entry name" value="ABC_transporter-like_CS"/>
</dbReference>
<feature type="domain" description="ABC transporter" evidence="4">
    <location>
        <begin position="53"/>
        <end position="260"/>
    </location>
</feature>